<feature type="compositionally biased region" description="Polar residues" evidence="1">
    <location>
        <begin position="1"/>
        <end position="19"/>
    </location>
</feature>
<name>A0A7S4APQ9_9STRA</name>
<accession>A0A7S4APQ9</accession>
<feature type="compositionally biased region" description="Basic and acidic residues" evidence="1">
    <location>
        <begin position="39"/>
        <end position="50"/>
    </location>
</feature>
<evidence type="ECO:0000256" key="1">
    <source>
        <dbReference type="SAM" id="MobiDB-lite"/>
    </source>
</evidence>
<evidence type="ECO:0000313" key="2">
    <source>
        <dbReference type="EMBL" id="CAE0722110.1"/>
    </source>
</evidence>
<organism evidence="2">
    <name type="scientific">Pseudo-nitzschia australis</name>
    <dbReference type="NCBI Taxonomy" id="44445"/>
    <lineage>
        <taxon>Eukaryota</taxon>
        <taxon>Sar</taxon>
        <taxon>Stramenopiles</taxon>
        <taxon>Ochrophyta</taxon>
        <taxon>Bacillariophyta</taxon>
        <taxon>Bacillariophyceae</taxon>
        <taxon>Bacillariophycidae</taxon>
        <taxon>Bacillariales</taxon>
        <taxon>Bacillariaceae</taxon>
        <taxon>Pseudo-nitzschia</taxon>
    </lineage>
</organism>
<protein>
    <submittedName>
        <fullName evidence="2">Uncharacterized protein</fullName>
    </submittedName>
</protein>
<dbReference type="EMBL" id="HBIX01021144">
    <property type="protein sequence ID" value="CAE0722110.1"/>
    <property type="molecule type" value="Transcribed_RNA"/>
</dbReference>
<feature type="region of interest" description="Disordered" evidence="1">
    <location>
        <begin position="233"/>
        <end position="253"/>
    </location>
</feature>
<reference evidence="2" key="1">
    <citation type="submission" date="2021-01" db="EMBL/GenBank/DDBJ databases">
        <authorList>
            <person name="Corre E."/>
            <person name="Pelletier E."/>
            <person name="Niang G."/>
            <person name="Scheremetjew M."/>
            <person name="Finn R."/>
            <person name="Kale V."/>
            <person name="Holt S."/>
            <person name="Cochrane G."/>
            <person name="Meng A."/>
            <person name="Brown T."/>
            <person name="Cohen L."/>
        </authorList>
    </citation>
    <scope>NUCLEOTIDE SEQUENCE</scope>
    <source>
        <strain evidence="2">10249 10 AB</strain>
    </source>
</reference>
<proteinExistence type="predicted"/>
<feature type="region of interest" description="Disordered" evidence="1">
    <location>
        <begin position="1"/>
        <end position="65"/>
    </location>
</feature>
<gene>
    <name evidence="2" type="ORF">PAUS00366_LOCUS14865</name>
</gene>
<feature type="compositionally biased region" description="Basic and acidic residues" evidence="1">
    <location>
        <begin position="233"/>
        <end position="244"/>
    </location>
</feature>
<dbReference type="AlphaFoldDB" id="A0A7S4APQ9"/>
<sequence length="347" mass="39259">MSPINSSSILTSRTVTPDGSSLDGEAAAALLQLQMSENSPDKPTEKDNLSKKRSRSNRHDDTPFNDLLDSEICIERVAKVSPKIAEATMDDVEITPEATNPLKRINKKKKSRPTSEKDFTKLVSIMGIPTYKLKLDELRSFLSRHNLTGGRKGTKKVVCDILANKKEFPGVKKVETKTEKRSYVNPKRFCNVILSDAIRPLFATRGEPLSKDDLRKGLKTDEILHRNITKEYNNPEKHNTDAHPRLQNCGGDPSKLTGQIQWDQSSKTFKDLTREYENSFYNWKLLANHGGFGEANPTEQKPFSDFIPNNQSLLYLREFVYRFPNAFKTTTGGLPEGMFYESIIDRG</sequence>